<evidence type="ECO:0000313" key="3">
    <source>
        <dbReference type="Ensembl" id="ENSPLAP00000015840.1"/>
    </source>
</evidence>
<proteinExistence type="inferred from homology"/>
<dbReference type="InterPro" id="IPR011021">
    <property type="entry name" value="Arrestin-like_N"/>
</dbReference>
<dbReference type="STRING" id="48699.ENSPLAP00000015840"/>
<dbReference type="Ensembl" id="ENSPLAT00000030826.1">
    <property type="protein sequence ID" value="ENSPLAP00000015840.1"/>
    <property type="gene ID" value="ENSPLAG00000019848.1"/>
</dbReference>
<keyword evidence="4" id="KW-1185">Reference proteome</keyword>
<dbReference type="InterPro" id="IPR014752">
    <property type="entry name" value="Arrestin-like_C"/>
</dbReference>
<dbReference type="InterPro" id="IPR014756">
    <property type="entry name" value="Ig_E-set"/>
</dbReference>
<dbReference type="GeneTree" id="ENSGT01120000272478"/>
<reference evidence="3" key="1">
    <citation type="submission" date="2025-08" db="UniProtKB">
        <authorList>
            <consortium name="Ensembl"/>
        </authorList>
    </citation>
    <scope>IDENTIFICATION</scope>
</reference>
<reference evidence="3" key="2">
    <citation type="submission" date="2025-09" db="UniProtKB">
        <authorList>
            <consortium name="Ensembl"/>
        </authorList>
    </citation>
    <scope>IDENTIFICATION</scope>
</reference>
<accession>A0A3B3UR34</accession>
<evidence type="ECO:0000313" key="4">
    <source>
        <dbReference type="Proteomes" id="UP000261500"/>
    </source>
</evidence>
<name>A0A3B3UR34_9TELE</name>
<dbReference type="Gene3D" id="2.60.40.640">
    <property type="match status" value="1"/>
</dbReference>
<dbReference type="Proteomes" id="UP000261500">
    <property type="component" value="Unplaced"/>
</dbReference>
<organism evidence="3 4">
    <name type="scientific">Poecilia latipinna</name>
    <name type="common">sailfin molly</name>
    <dbReference type="NCBI Taxonomy" id="48699"/>
    <lineage>
        <taxon>Eukaryota</taxon>
        <taxon>Metazoa</taxon>
        <taxon>Chordata</taxon>
        <taxon>Craniata</taxon>
        <taxon>Vertebrata</taxon>
        <taxon>Euteleostomi</taxon>
        <taxon>Actinopterygii</taxon>
        <taxon>Neopterygii</taxon>
        <taxon>Teleostei</taxon>
        <taxon>Neoteleostei</taxon>
        <taxon>Acanthomorphata</taxon>
        <taxon>Ovalentaria</taxon>
        <taxon>Atherinomorphae</taxon>
        <taxon>Cyprinodontiformes</taxon>
        <taxon>Poeciliidae</taxon>
        <taxon>Poeciliinae</taxon>
        <taxon>Poecilia</taxon>
    </lineage>
</organism>
<comment type="similarity">
    <text evidence="1">Belongs to the arrestin family.</text>
</comment>
<dbReference type="AlphaFoldDB" id="A0A3B3UR34"/>
<protein>
    <recommendedName>
        <fullName evidence="2">Arrestin-like N-terminal domain-containing protein</fullName>
    </recommendedName>
</protein>
<feature type="domain" description="Arrestin-like N-terminal" evidence="2">
    <location>
        <begin position="13"/>
        <end position="90"/>
    </location>
</feature>
<evidence type="ECO:0000259" key="2">
    <source>
        <dbReference type="Pfam" id="PF00339"/>
    </source>
</evidence>
<dbReference type="GO" id="GO:0007399">
    <property type="term" value="P:nervous system development"/>
    <property type="evidence" value="ECO:0007669"/>
    <property type="project" value="UniProtKB-ARBA"/>
</dbReference>
<evidence type="ECO:0000256" key="1">
    <source>
        <dbReference type="ARBA" id="ARBA00005298"/>
    </source>
</evidence>
<sequence>MSSTIKKIEITYNSINASNTFTNGDIVSGQVSVEAAKDCQISSFYIKFKGKADVFWTETYGQNTYSYHAKDKYFSVRQYFIRDPNSNHNVNRFTSTL</sequence>
<dbReference type="SUPFAM" id="SSF81296">
    <property type="entry name" value="E set domains"/>
    <property type="match status" value="1"/>
</dbReference>
<dbReference type="Pfam" id="PF00339">
    <property type="entry name" value="Arrestin_N"/>
    <property type="match status" value="1"/>
</dbReference>